<dbReference type="PANTHER" id="PTHR40465">
    <property type="entry name" value="CHROMOSOME 1, WHOLE GENOME SHOTGUN SEQUENCE"/>
    <property type="match status" value="1"/>
</dbReference>
<feature type="transmembrane region" description="Helical" evidence="1">
    <location>
        <begin position="119"/>
        <end position="138"/>
    </location>
</feature>
<feature type="non-terminal residue" evidence="2">
    <location>
        <position position="192"/>
    </location>
</feature>
<sequence>AVPPFNAQPTLGALFIGVLISCFLFGIVTLQTYLYYRKFPEDRARLKIMVAFVCVFELAHCICVCHAAYYMVIIGYGNPSFLLRSPNTLSLAIIFSGIIGPIVQVFFAERVRIVSEGNLIIPIFCWTLSSLRLTLSLIAAGKGLEMTNLAQFQAKWEWLLTAVLSIGVAVDLVIAASLCYYLTKRKAQSMER</sequence>
<dbReference type="EMBL" id="MU155745">
    <property type="protein sequence ID" value="KAF9471161.1"/>
    <property type="molecule type" value="Genomic_DNA"/>
</dbReference>
<keyword evidence="1" id="KW-1133">Transmembrane helix</keyword>
<feature type="non-terminal residue" evidence="2">
    <location>
        <position position="1"/>
    </location>
</feature>
<feature type="transmembrane region" description="Helical" evidence="1">
    <location>
        <begin position="12"/>
        <end position="36"/>
    </location>
</feature>
<accession>A0A9P5YLU1</accession>
<feature type="transmembrane region" description="Helical" evidence="1">
    <location>
        <begin position="158"/>
        <end position="182"/>
    </location>
</feature>
<reference evidence="2" key="1">
    <citation type="submission" date="2020-11" db="EMBL/GenBank/DDBJ databases">
        <authorList>
            <consortium name="DOE Joint Genome Institute"/>
            <person name="Ahrendt S."/>
            <person name="Riley R."/>
            <person name="Andreopoulos W."/>
            <person name="Labutti K."/>
            <person name="Pangilinan J."/>
            <person name="Ruiz-Duenas F.J."/>
            <person name="Barrasa J.M."/>
            <person name="Sanchez-Garcia M."/>
            <person name="Camarero S."/>
            <person name="Miyauchi S."/>
            <person name="Serrano A."/>
            <person name="Linde D."/>
            <person name="Babiker R."/>
            <person name="Drula E."/>
            <person name="Ayuso-Fernandez I."/>
            <person name="Pacheco R."/>
            <person name="Padilla G."/>
            <person name="Ferreira P."/>
            <person name="Barriuso J."/>
            <person name="Kellner H."/>
            <person name="Castanera R."/>
            <person name="Alfaro M."/>
            <person name="Ramirez L."/>
            <person name="Pisabarro A.G."/>
            <person name="Kuo A."/>
            <person name="Tritt A."/>
            <person name="Lipzen A."/>
            <person name="He G."/>
            <person name="Yan M."/>
            <person name="Ng V."/>
            <person name="Cullen D."/>
            <person name="Martin F."/>
            <person name="Rosso M.-N."/>
            <person name="Henrissat B."/>
            <person name="Hibbett D."/>
            <person name="Martinez A.T."/>
            <person name="Grigoriev I.V."/>
        </authorList>
    </citation>
    <scope>NUCLEOTIDE SEQUENCE</scope>
    <source>
        <strain evidence="2">CIRM-BRFM 674</strain>
    </source>
</reference>
<feature type="transmembrane region" description="Helical" evidence="1">
    <location>
        <begin position="48"/>
        <end position="69"/>
    </location>
</feature>
<protein>
    <submittedName>
        <fullName evidence="2">Uncharacterized protein</fullName>
    </submittedName>
</protein>
<evidence type="ECO:0000313" key="2">
    <source>
        <dbReference type="EMBL" id="KAF9471161.1"/>
    </source>
</evidence>
<dbReference type="AlphaFoldDB" id="A0A9P5YLU1"/>
<keyword evidence="1" id="KW-0812">Transmembrane</keyword>
<name>A0A9P5YLU1_9AGAR</name>
<keyword evidence="3" id="KW-1185">Reference proteome</keyword>
<proteinExistence type="predicted"/>
<organism evidence="2 3">
    <name type="scientific">Pholiota conissans</name>
    <dbReference type="NCBI Taxonomy" id="109636"/>
    <lineage>
        <taxon>Eukaryota</taxon>
        <taxon>Fungi</taxon>
        <taxon>Dikarya</taxon>
        <taxon>Basidiomycota</taxon>
        <taxon>Agaricomycotina</taxon>
        <taxon>Agaricomycetes</taxon>
        <taxon>Agaricomycetidae</taxon>
        <taxon>Agaricales</taxon>
        <taxon>Agaricineae</taxon>
        <taxon>Strophariaceae</taxon>
        <taxon>Pholiota</taxon>
    </lineage>
</organism>
<keyword evidence="1" id="KW-0472">Membrane</keyword>
<evidence type="ECO:0000313" key="3">
    <source>
        <dbReference type="Proteomes" id="UP000807469"/>
    </source>
</evidence>
<feature type="transmembrane region" description="Helical" evidence="1">
    <location>
        <begin position="89"/>
        <end position="107"/>
    </location>
</feature>
<evidence type="ECO:0000256" key="1">
    <source>
        <dbReference type="SAM" id="Phobius"/>
    </source>
</evidence>
<dbReference type="OrthoDB" id="2535105at2759"/>
<dbReference type="PANTHER" id="PTHR40465:SF1">
    <property type="entry name" value="DUF6534 DOMAIN-CONTAINING PROTEIN"/>
    <property type="match status" value="1"/>
</dbReference>
<gene>
    <name evidence="2" type="ORF">BDN70DRAFT_784519</name>
</gene>
<comment type="caution">
    <text evidence="2">The sequence shown here is derived from an EMBL/GenBank/DDBJ whole genome shotgun (WGS) entry which is preliminary data.</text>
</comment>
<dbReference type="Proteomes" id="UP000807469">
    <property type="component" value="Unassembled WGS sequence"/>
</dbReference>